<evidence type="ECO:0000313" key="9">
    <source>
        <dbReference type="Proteomes" id="UP000290876"/>
    </source>
</evidence>
<name>A0A449BAG8_9BACT</name>
<protein>
    <recommendedName>
        <fullName evidence="7">tRNA (guanine-N(7)-)-methyltransferase</fullName>
        <ecNumber evidence="7">2.1.1.33</ecNumber>
    </recommendedName>
    <alternativeName>
        <fullName evidence="7">tRNA (guanine(46)-N(7))-methyltransferase</fullName>
    </alternativeName>
    <alternativeName>
        <fullName evidence="7">tRNA(m7G46)-methyltransferase</fullName>
    </alternativeName>
</protein>
<keyword evidence="6 7" id="KW-0819">tRNA processing</keyword>
<feature type="binding site" evidence="7">
    <location>
        <position position="109"/>
    </location>
    <ligand>
        <name>S-adenosyl-L-methionine</name>
        <dbReference type="ChEBI" id="CHEBI:59789"/>
    </ligand>
</feature>
<comment type="pathway">
    <text evidence="7">tRNA modification; N(7)-methylguanine-tRNA biosynthesis.</text>
</comment>
<evidence type="ECO:0000256" key="3">
    <source>
        <dbReference type="ARBA" id="ARBA00022603"/>
    </source>
</evidence>
<dbReference type="NCBIfam" id="NF001080">
    <property type="entry name" value="PRK00121.2-2"/>
    <property type="match status" value="1"/>
</dbReference>
<evidence type="ECO:0000256" key="1">
    <source>
        <dbReference type="ARBA" id="ARBA00000142"/>
    </source>
</evidence>
<comment type="catalytic activity">
    <reaction evidence="1 7">
        <text>guanosine(46) in tRNA + S-adenosyl-L-methionine = N(7)-methylguanosine(46) in tRNA + S-adenosyl-L-homocysteine</text>
        <dbReference type="Rhea" id="RHEA:42708"/>
        <dbReference type="Rhea" id="RHEA-COMP:10188"/>
        <dbReference type="Rhea" id="RHEA-COMP:10189"/>
        <dbReference type="ChEBI" id="CHEBI:57856"/>
        <dbReference type="ChEBI" id="CHEBI:59789"/>
        <dbReference type="ChEBI" id="CHEBI:74269"/>
        <dbReference type="ChEBI" id="CHEBI:74480"/>
        <dbReference type="EC" id="2.1.1.33"/>
    </reaction>
</comment>
<dbReference type="PROSITE" id="PS51625">
    <property type="entry name" value="SAM_MT_TRMB"/>
    <property type="match status" value="1"/>
</dbReference>
<evidence type="ECO:0000256" key="6">
    <source>
        <dbReference type="ARBA" id="ARBA00022694"/>
    </source>
</evidence>
<organism evidence="8 9">
    <name type="scientific">Mycoplasmopsis columbinasalis</name>
    <dbReference type="NCBI Taxonomy" id="114880"/>
    <lineage>
        <taxon>Bacteria</taxon>
        <taxon>Bacillati</taxon>
        <taxon>Mycoplasmatota</taxon>
        <taxon>Mycoplasmoidales</taxon>
        <taxon>Metamycoplasmataceae</taxon>
        <taxon>Mycoplasmopsis</taxon>
    </lineage>
</organism>
<dbReference type="HAMAP" id="MF_01057">
    <property type="entry name" value="tRNA_methyltr_TrmB"/>
    <property type="match status" value="1"/>
</dbReference>
<dbReference type="PANTHER" id="PTHR23417">
    <property type="entry name" value="3-DEOXY-D-MANNO-OCTULOSONIC-ACID TRANSFERASE/TRNA GUANINE-N 7 - -METHYLTRANSFERASE"/>
    <property type="match status" value="1"/>
</dbReference>
<dbReference type="RefSeq" id="WP_129623034.1">
    <property type="nucleotide sequence ID" value="NZ_LR215043.1"/>
</dbReference>
<comment type="caution">
    <text evidence="7">Lacks conserved residue(s) required for the propagation of feature annotation.</text>
</comment>
<dbReference type="InterPro" id="IPR029063">
    <property type="entry name" value="SAM-dependent_MTases_sf"/>
</dbReference>
<evidence type="ECO:0000313" key="8">
    <source>
        <dbReference type="EMBL" id="VEU78193.1"/>
    </source>
</evidence>
<dbReference type="UniPathway" id="UPA00989"/>
<proteinExistence type="inferred from homology"/>
<keyword evidence="5 7" id="KW-0949">S-adenosyl-L-methionine</keyword>
<dbReference type="Gene3D" id="3.40.50.150">
    <property type="entry name" value="Vaccinia Virus protein VP39"/>
    <property type="match status" value="1"/>
</dbReference>
<gene>
    <name evidence="7 8" type="primary">trmB</name>
    <name evidence="8" type="ORF">NCTC10184_00422</name>
</gene>
<dbReference type="InterPro" id="IPR055361">
    <property type="entry name" value="tRNA_methyltr_TrmB_bact"/>
</dbReference>
<sequence>MRLRFDKTAEERIKKSPYYINPTVYPIDLDNHCVVEVGMGKGEMIVELARLHPELKFYGLEKYWTVAAKTLKKAQEYNLQNFFLVIDGAVNLSTIFSGKLNTLWLTFSDPWPKARHERRRLTHKNFLSLYQTLMSDDSLFKFKSDNEKLYHFSLESLQANGWKILANGTDLHNSAYAKDNIMTGYEQKWSALGTSIKYIFARRPKI</sequence>
<reference evidence="8 9" key="1">
    <citation type="submission" date="2019-01" db="EMBL/GenBank/DDBJ databases">
        <authorList>
            <consortium name="Pathogen Informatics"/>
        </authorList>
    </citation>
    <scope>NUCLEOTIDE SEQUENCE [LARGE SCALE GENOMIC DNA]</scope>
    <source>
        <strain evidence="8 9">NCTC10184</strain>
    </source>
</reference>
<dbReference type="NCBIfam" id="TIGR00091">
    <property type="entry name" value="tRNA (guanosine(46)-N7)-methyltransferase TrmB"/>
    <property type="match status" value="1"/>
</dbReference>
<feature type="binding site" evidence="7">
    <location>
        <position position="145"/>
    </location>
    <ligand>
        <name>substrate</name>
    </ligand>
</feature>
<dbReference type="KEGG" id="mcob:NCTC10184_00422"/>
<keyword evidence="9" id="KW-1185">Reference proteome</keyword>
<dbReference type="GO" id="GO:0043527">
    <property type="term" value="C:tRNA methyltransferase complex"/>
    <property type="evidence" value="ECO:0007669"/>
    <property type="project" value="TreeGrafter"/>
</dbReference>
<dbReference type="OrthoDB" id="9802090at2"/>
<dbReference type="Proteomes" id="UP000290876">
    <property type="component" value="Chromosome"/>
</dbReference>
<keyword evidence="3 7" id="KW-0489">Methyltransferase</keyword>
<dbReference type="GO" id="GO:0008176">
    <property type="term" value="F:tRNA (guanine(46)-N7)-methyltransferase activity"/>
    <property type="evidence" value="ECO:0007669"/>
    <property type="project" value="UniProtKB-UniRule"/>
</dbReference>
<evidence type="ECO:0000256" key="2">
    <source>
        <dbReference type="ARBA" id="ARBA00003015"/>
    </source>
</evidence>
<dbReference type="EC" id="2.1.1.33" evidence="7"/>
<evidence type="ECO:0000256" key="7">
    <source>
        <dbReference type="HAMAP-Rule" id="MF_01057"/>
    </source>
</evidence>
<keyword evidence="4 7" id="KW-0808">Transferase</keyword>
<dbReference type="EMBL" id="LR215043">
    <property type="protein sequence ID" value="VEU78193.1"/>
    <property type="molecule type" value="Genomic_DNA"/>
</dbReference>
<feature type="binding site" evidence="7">
    <location>
        <begin position="183"/>
        <end position="186"/>
    </location>
    <ligand>
        <name>substrate</name>
    </ligand>
</feature>
<evidence type="ECO:0000256" key="5">
    <source>
        <dbReference type="ARBA" id="ARBA00022691"/>
    </source>
</evidence>
<evidence type="ECO:0000256" key="4">
    <source>
        <dbReference type="ARBA" id="ARBA00022679"/>
    </source>
</evidence>
<dbReference type="SUPFAM" id="SSF53335">
    <property type="entry name" value="S-adenosyl-L-methionine-dependent methyltransferases"/>
    <property type="match status" value="1"/>
</dbReference>
<dbReference type="InterPro" id="IPR003358">
    <property type="entry name" value="tRNA_(Gua-N-7)_MeTrfase_Trmb"/>
</dbReference>
<comment type="function">
    <text evidence="2 7">Catalyzes the formation of N(7)-methylguanine at position 46 (m7G46) in tRNA.</text>
</comment>
<dbReference type="AlphaFoldDB" id="A0A449BAG8"/>
<feature type="binding site" evidence="7">
    <location>
        <position position="36"/>
    </location>
    <ligand>
        <name>S-adenosyl-L-methionine</name>
        <dbReference type="ChEBI" id="CHEBI:59789"/>
    </ligand>
</feature>
<dbReference type="PANTHER" id="PTHR23417:SF14">
    <property type="entry name" value="PENTACOTRIPEPTIDE-REPEAT REGION OF PRORP DOMAIN-CONTAINING PROTEIN"/>
    <property type="match status" value="1"/>
</dbReference>
<comment type="similarity">
    <text evidence="7">Belongs to the class I-like SAM-binding methyltransferase superfamily. TrmB family.</text>
</comment>
<feature type="binding site" evidence="7">
    <location>
        <position position="113"/>
    </location>
    <ligand>
        <name>substrate</name>
    </ligand>
</feature>
<accession>A0A449BAG8</accession>
<feature type="binding site" evidence="7">
    <location>
        <position position="61"/>
    </location>
    <ligand>
        <name>S-adenosyl-L-methionine</name>
        <dbReference type="ChEBI" id="CHEBI:59789"/>
    </ligand>
</feature>
<dbReference type="Pfam" id="PF02390">
    <property type="entry name" value="Methyltransf_4"/>
    <property type="match status" value="1"/>
</dbReference>